<protein>
    <submittedName>
        <fullName evidence="1">Uncharacterized protein</fullName>
    </submittedName>
</protein>
<reference evidence="1" key="1">
    <citation type="submission" date="2014-11" db="EMBL/GenBank/DDBJ databases">
        <authorList>
            <person name="Amaro Gonzalez C."/>
        </authorList>
    </citation>
    <scope>NUCLEOTIDE SEQUENCE</scope>
</reference>
<evidence type="ECO:0000313" key="1">
    <source>
        <dbReference type="EMBL" id="JAH88537.1"/>
    </source>
</evidence>
<dbReference type="AlphaFoldDB" id="A0A0E9WDW2"/>
<name>A0A0E9WDW2_ANGAN</name>
<reference evidence="1" key="2">
    <citation type="journal article" date="2015" name="Fish Shellfish Immunol.">
        <title>Early steps in the European eel (Anguilla anguilla)-Vibrio vulnificus interaction in the gills: Role of the RtxA13 toxin.</title>
        <authorList>
            <person name="Callol A."/>
            <person name="Pajuelo D."/>
            <person name="Ebbesson L."/>
            <person name="Teles M."/>
            <person name="MacKenzie S."/>
            <person name="Amaro C."/>
        </authorList>
    </citation>
    <scope>NUCLEOTIDE SEQUENCE</scope>
</reference>
<organism evidence="1">
    <name type="scientific">Anguilla anguilla</name>
    <name type="common">European freshwater eel</name>
    <name type="synonym">Muraena anguilla</name>
    <dbReference type="NCBI Taxonomy" id="7936"/>
    <lineage>
        <taxon>Eukaryota</taxon>
        <taxon>Metazoa</taxon>
        <taxon>Chordata</taxon>
        <taxon>Craniata</taxon>
        <taxon>Vertebrata</taxon>
        <taxon>Euteleostomi</taxon>
        <taxon>Actinopterygii</taxon>
        <taxon>Neopterygii</taxon>
        <taxon>Teleostei</taxon>
        <taxon>Anguilliformes</taxon>
        <taxon>Anguillidae</taxon>
        <taxon>Anguilla</taxon>
    </lineage>
</organism>
<accession>A0A0E9WDW2</accession>
<proteinExistence type="predicted"/>
<sequence length="58" mass="6647">MQHCSSHCHSNNVQAVVGGSRPRSINVLPRLAELLPYCDQQILFNHYIAKKTDRSPEW</sequence>
<dbReference type="EMBL" id="GBXM01020040">
    <property type="protein sequence ID" value="JAH88537.1"/>
    <property type="molecule type" value="Transcribed_RNA"/>
</dbReference>